<dbReference type="InterPro" id="IPR007257">
    <property type="entry name" value="GINS_Psf2"/>
</dbReference>
<dbReference type="EMBL" id="VWRR01000005">
    <property type="protein sequence ID" value="KAF6003942.1"/>
    <property type="molecule type" value="Genomic_DNA"/>
</dbReference>
<dbReference type="GO" id="GO:0006260">
    <property type="term" value="P:DNA replication"/>
    <property type="evidence" value="ECO:0007669"/>
    <property type="project" value="UniProtKB-KW"/>
</dbReference>
<evidence type="ECO:0000256" key="1">
    <source>
        <dbReference type="ARBA" id="ARBA00004123"/>
    </source>
</evidence>
<keyword evidence="3" id="KW-0235">DNA replication</keyword>
<comment type="caution">
    <text evidence="6">The sequence shown here is derived from an EMBL/GenBank/DDBJ whole genome shotgun (WGS) entry which is preliminary data.</text>
</comment>
<dbReference type="SUPFAM" id="SSF158573">
    <property type="entry name" value="GINS helical bundle-like"/>
    <property type="match status" value="1"/>
</dbReference>
<dbReference type="Gene3D" id="3.40.5.50">
    <property type="match status" value="1"/>
</dbReference>
<dbReference type="InterPro" id="IPR036224">
    <property type="entry name" value="GINS_bundle-like_dom_sf"/>
</dbReference>
<evidence type="ECO:0000256" key="4">
    <source>
        <dbReference type="ARBA" id="ARBA00023242"/>
    </source>
</evidence>
<dbReference type="GO" id="GO:0000811">
    <property type="term" value="C:GINS complex"/>
    <property type="evidence" value="ECO:0007669"/>
    <property type="project" value="TreeGrafter"/>
</dbReference>
<dbReference type="CDD" id="cd21694">
    <property type="entry name" value="GINS_B_Psf2"/>
    <property type="match status" value="1"/>
</dbReference>
<organism evidence="6 7">
    <name type="scientific">Cyanidiococcus yangmingshanensis</name>
    <dbReference type="NCBI Taxonomy" id="2690220"/>
    <lineage>
        <taxon>Eukaryota</taxon>
        <taxon>Rhodophyta</taxon>
        <taxon>Bangiophyceae</taxon>
        <taxon>Cyanidiales</taxon>
        <taxon>Cyanidiaceae</taxon>
        <taxon>Cyanidiococcus</taxon>
    </lineage>
</organism>
<protein>
    <submittedName>
        <fullName evidence="6">DNA replication complex GINS protein PSF2</fullName>
    </submittedName>
</protein>
<evidence type="ECO:0000313" key="7">
    <source>
        <dbReference type="Proteomes" id="UP000530660"/>
    </source>
</evidence>
<keyword evidence="7" id="KW-1185">Reference proteome</keyword>
<dbReference type="Pfam" id="PF25005">
    <property type="entry name" value="PSF2_N"/>
    <property type="match status" value="1"/>
</dbReference>
<keyword evidence="4" id="KW-0539">Nucleus</keyword>
<gene>
    <name evidence="6" type="primary">GINS2</name>
    <name evidence="6" type="ORF">F1559_004216</name>
</gene>
<comment type="subcellular location">
    <subcellularLocation>
        <location evidence="1">Nucleus</location>
    </subcellularLocation>
</comment>
<dbReference type="AlphaFoldDB" id="A0A7J7ILE9"/>
<dbReference type="FunFam" id="3.40.5.50:FF:000001">
    <property type="entry name" value="DNA replication complex GINS protein PSF2"/>
    <property type="match status" value="1"/>
</dbReference>
<evidence type="ECO:0000256" key="3">
    <source>
        <dbReference type="ARBA" id="ARBA00022705"/>
    </source>
</evidence>
<reference evidence="6 7" key="1">
    <citation type="journal article" date="2020" name="J. Phycol.">
        <title>Comparative genome analysis reveals Cyanidiococcus gen. nov., a new extremophilic red algal genus sister to Cyanidioschyzon (Cyanidioschyzonaceae, Rhodophyta).</title>
        <authorList>
            <person name="Liu S.-L."/>
            <person name="Chiang Y.-R."/>
            <person name="Yoon H.S."/>
            <person name="Fu H.-Y."/>
        </authorList>
    </citation>
    <scope>NUCLEOTIDE SEQUENCE [LARGE SCALE GENOMIC DNA]</scope>
    <source>
        <strain evidence="6 7">THAL066</strain>
    </source>
</reference>
<sequence>MAELLGERANTRGFSPAELEFLAEEQLVTVVPRIALPLIGLIAGDFGPFEPDEPCSVPLWLALSLKRAGYCSIVAPPWLRVDALVARREEEEQTGDELTRLPFHYHQIASMLLAFAADDIAQG</sequence>
<evidence type="ECO:0000313" key="6">
    <source>
        <dbReference type="EMBL" id="KAF6003942.1"/>
    </source>
</evidence>
<dbReference type="GO" id="GO:0000727">
    <property type="term" value="P:double-strand break repair via break-induced replication"/>
    <property type="evidence" value="ECO:0007669"/>
    <property type="project" value="TreeGrafter"/>
</dbReference>
<dbReference type="OrthoDB" id="834at2759"/>
<evidence type="ECO:0000256" key="2">
    <source>
        <dbReference type="ARBA" id="ARBA00010565"/>
    </source>
</evidence>
<feature type="domain" description="DNA replication complex GINS protein PSF2 N-terminal" evidence="5">
    <location>
        <begin position="15"/>
        <end position="74"/>
    </location>
</feature>
<dbReference type="Gene3D" id="1.20.58.1020">
    <property type="match status" value="1"/>
</dbReference>
<dbReference type="Proteomes" id="UP000530660">
    <property type="component" value="Unassembled WGS sequence"/>
</dbReference>
<evidence type="ECO:0000259" key="5">
    <source>
        <dbReference type="Pfam" id="PF25005"/>
    </source>
</evidence>
<proteinExistence type="inferred from homology"/>
<accession>A0A7J7ILE9</accession>
<dbReference type="PANTHER" id="PTHR12772">
    <property type="entry name" value="DNA REPLICATION COMPLEX GINS PROTEIN PSF2"/>
    <property type="match status" value="1"/>
</dbReference>
<dbReference type="SUPFAM" id="SSF160059">
    <property type="entry name" value="PriA/YqbF domain"/>
    <property type="match status" value="1"/>
</dbReference>
<dbReference type="InterPro" id="IPR056784">
    <property type="entry name" value="PSF2_N"/>
</dbReference>
<comment type="similarity">
    <text evidence="2">Belongs to the GINS2/PSF2 family.</text>
</comment>
<dbReference type="PANTHER" id="PTHR12772:SF0">
    <property type="entry name" value="DNA REPLICATION COMPLEX GINS PROTEIN PSF2"/>
    <property type="match status" value="1"/>
</dbReference>
<name>A0A7J7ILE9_9RHOD</name>